<feature type="transmembrane region" description="Helical" evidence="1">
    <location>
        <begin position="12"/>
        <end position="35"/>
    </location>
</feature>
<keyword evidence="1" id="KW-0812">Transmembrane</keyword>
<feature type="transmembrane region" description="Helical" evidence="1">
    <location>
        <begin position="47"/>
        <end position="75"/>
    </location>
</feature>
<keyword evidence="1" id="KW-0472">Membrane</keyword>
<dbReference type="Proteomes" id="UP000220251">
    <property type="component" value="Unassembled WGS sequence"/>
</dbReference>
<evidence type="ECO:0000313" key="3">
    <source>
        <dbReference type="Proteomes" id="UP000220251"/>
    </source>
</evidence>
<name>A0A0H5DRG5_9BACT</name>
<dbReference type="AlphaFoldDB" id="A0A0H5DRG5"/>
<gene>
    <name evidence="2" type="ORF">ELAC_1852</name>
</gene>
<proteinExistence type="predicted"/>
<dbReference type="EMBL" id="CWGJ01000026">
    <property type="protein sequence ID" value="CRX39177.1"/>
    <property type="molecule type" value="Genomic_DNA"/>
</dbReference>
<organism evidence="2 3">
    <name type="scientific">Estrella lausannensis</name>
    <dbReference type="NCBI Taxonomy" id="483423"/>
    <lineage>
        <taxon>Bacteria</taxon>
        <taxon>Pseudomonadati</taxon>
        <taxon>Chlamydiota</taxon>
        <taxon>Chlamydiia</taxon>
        <taxon>Parachlamydiales</taxon>
        <taxon>Candidatus Criblamydiaceae</taxon>
        <taxon>Estrella</taxon>
    </lineage>
</organism>
<accession>A0A0H5DRG5</accession>
<reference evidence="3" key="1">
    <citation type="submission" date="2015-06" db="EMBL/GenBank/DDBJ databases">
        <authorList>
            <person name="Bertelli C."/>
        </authorList>
    </citation>
    <scope>NUCLEOTIDE SEQUENCE [LARGE SCALE GENOMIC DNA]</scope>
    <source>
        <strain evidence="3">CRIB-30</strain>
    </source>
</reference>
<protein>
    <submittedName>
        <fullName evidence="2">Putative membrane protein</fullName>
    </submittedName>
</protein>
<keyword evidence="3" id="KW-1185">Reference proteome</keyword>
<sequence length="88" mass="10065">MKEIKHFAIGQSAKTLALIATLASAIFVIPMLLYLMLLEGDAVQFKFLSVLVIPVFYGILTYLLWAVMFFLYNWVAKRFGGIKFQIEE</sequence>
<evidence type="ECO:0000313" key="2">
    <source>
        <dbReference type="EMBL" id="CRX39177.1"/>
    </source>
</evidence>
<evidence type="ECO:0000256" key="1">
    <source>
        <dbReference type="SAM" id="Phobius"/>
    </source>
</evidence>
<dbReference type="RefSeq" id="WP_098039043.1">
    <property type="nucleotide sequence ID" value="NZ_CWGJ01000026.1"/>
</dbReference>
<keyword evidence="1" id="KW-1133">Transmembrane helix</keyword>
<dbReference type="OrthoDB" id="8926479at2"/>